<dbReference type="EMBL" id="KZ308747">
    <property type="protein sequence ID" value="KAG8233830.1"/>
    <property type="molecule type" value="Genomic_DNA"/>
</dbReference>
<organism evidence="5 6">
    <name type="scientific">Ladona fulva</name>
    <name type="common">Scarce chaser dragonfly</name>
    <name type="synonym">Libellula fulva</name>
    <dbReference type="NCBI Taxonomy" id="123851"/>
    <lineage>
        <taxon>Eukaryota</taxon>
        <taxon>Metazoa</taxon>
        <taxon>Ecdysozoa</taxon>
        <taxon>Arthropoda</taxon>
        <taxon>Hexapoda</taxon>
        <taxon>Insecta</taxon>
        <taxon>Pterygota</taxon>
        <taxon>Palaeoptera</taxon>
        <taxon>Odonata</taxon>
        <taxon>Epiprocta</taxon>
        <taxon>Anisoptera</taxon>
        <taxon>Libelluloidea</taxon>
        <taxon>Libellulidae</taxon>
        <taxon>Ladona</taxon>
    </lineage>
</organism>
<accession>A0A8K0KFB7</accession>
<name>A0A8K0KFB7_LADFU</name>
<dbReference type="SMART" id="SM00298">
    <property type="entry name" value="CHROMO"/>
    <property type="match status" value="1"/>
</dbReference>
<keyword evidence="6" id="KW-1185">Reference proteome</keyword>
<dbReference type="InterPro" id="IPR051219">
    <property type="entry name" value="Heterochromatin_chromo-domain"/>
</dbReference>
<feature type="compositionally biased region" description="Basic and acidic residues" evidence="3">
    <location>
        <begin position="136"/>
        <end position="147"/>
    </location>
</feature>
<comment type="caution">
    <text evidence="5">The sequence shown here is derived from an EMBL/GenBank/DDBJ whole genome shotgun (WGS) entry which is preliminary data.</text>
</comment>
<evidence type="ECO:0000256" key="2">
    <source>
        <dbReference type="ARBA" id="ARBA00023242"/>
    </source>
</evidence>
<reference evidence="5" key="2">
    <citation type="submission" date="2017-10" db="EMBL/GenBank/DDBJ databases">
        <title>Ladona fulva Genome sequencing and assembly.</title>
        <authorList>
            <person name="Murali S."/>
            <person name="Richards S."/>
            <person name="Bandaranaike D."/>
            <person name="Bellair M."/>
            <person name="Blankenburg K."/>
            <person name="Chao H."/>
            <person name="Dinh H."/>
            <person name="Doddapaneni H."/>
            <person name="Dugan-Rocha S."/>
            <person name="Elkadiri S."/>
            <person name="Gnanaolivu R."/>
            <person name="Hernandez B."/>
            <person name="Skinner E."/>
            <person name="Javaid M."/>
            <person name="Lee S."/>
            <person name="Li M."/>
            <person name="Ming W."/>
            <person name="Munidasa M."/>
            <person name="Muniz J."/>
            <person name="Nguyen L."/>
            <person name="Hughes D."/>
            <person name="Osuji N."/>
            <person name="Pu L.-L."/>
            <person name="Puazo M."/>
            <person name="Qu C."/>
            <person name="Quiroz J."/>
            <person name="Raj R."/>
            <person name="Weissenberger G."/>
            <person name="Xin Y."/>
            <person name="Zou X."/>
            <person name="Han Y."/>
            <person name="Worley K."/>
            <person name="Muzny D."/>
            <person name="Gibbs R."/>
        </authorList>
    </citation>
    <scope>NUCLEOTIDE SEQUENCE</scope>
    <source>
        <strain evidence="5">Sampled in the wild</strain>
    </source>
</reference>
<dbReference type="InterPro" id="IPR016197">
    <property type="entry name" value="Chromo-like_dom_sf"/>
</dbReference>
<dbReference type="SUPFAM" id="SSF54160">
    <property type="entry name" value="Chromo domain-like"/>
    <property type="match status" value="1"/>
</dbReference>
<reference evidence="5" key="1">
    <citation type="submission" date="2013-04" db="EMBL/GenBank/DDBJ databases">
        <authorList>
            <person name="Qu J."/>
            <person name="Murali S.C."/>
            <person name="Bandaranaike D."/>
            <person name="Bellair M."/>
            <person name="Blankenburg K."/>
            <person name="Chao H."/>
            <person name="Dinh H."/>
            <person name="Doddapaneni H."/>
            <person name="Downs B."/>
            <person name="Dugan-Rocha S."/>
            <person name="Elkadiri S."/>
            <person name="Gnanaolivu R.D."/>
            <person name="Hernandez B."/>
            <person name="Javaid M."/>
            <person name="Jayaseelan J.C."/>
            <person name="Lee S."/>
            <person name="Li M."/>
            <person name="Ming W."/>
            <person name="Munidasa M."/>
            <person name="Muniz J."/>
            <person name="Nguyen L."/>
            <person name="Ongeri F."/>
            <person name="Osuji N."/>
            <person name="Pu L.-L."/>
            <person name="Puazo M."/>
            <person name="Qu C."/>
            <person name="Quiroz J."/>
            <person name="Raj R."/>
            <person name="Weissenberger G."/>
            <person name="Xin Y."/>
            <person name="Zou X."/>
            <person name="Han Y."/>
            <person name="Richards S."/>
            <person name="Worley K."/>
            <person name="Muzny D."/>
            <person name="Gibbs R."/>
        </authorList>
    </citation>
    <scope>NUCLEOTIDE SEQUENCE</scope>
    <source>
        <strain evidence="5">Sampled in the wild</strain>
    </source>
</reference>
<dbReference type="AlphaFoldDB" id="A0A8K0KFB7"/>
<dbReference type="GO" id="GO:0005694">
    <property type="term" value="C:chromosome"/>
    <property type="evidence" value="ECO:0007669"/>
    <property type="project" value="UniProtKB-ARBA"/>
</dbReference>
<evidence type="ECO:0000256" key="3">
    <source>
        <dbReference type="SAM" id="MobiDB-lite"/>
    </source>
</evidence>
<feature type="compositionally biased region" description="Basic residues" evidence="3">
    <location>
        <begin position="1"/>
        <end position="10"/>
    </location>
</feature>
<evidence type="ECO:0000256" key="1">
    <source>
        <dbReference type="ARBA" id="ARBA00004123"/>
    </source>
</evidence>
<dbReference type="CDD" id="cd00024">
    <property type="entry name" value="CD_CSD"/>
    <property type="match status" value="1"/>
</dbReference>
<comment type="subcellular location">
    <subcellularLocation>
        <location evidence="1">Nucleus</location>
    </subcellularLocation>
</comment>
<dbReference type="GO" id="GO:0005634">
    <property type="term" value="C:nucleus"/>
    <property type="evidence" value="ECO:0007669"/>
    <property type="project" value="UniProtKB-SubCell"/>
</dbReference>
<dbReference type="Gene3D" id="2.40.50.40">
    <property type="match status" value="1"/>
</dbReference>
<keyword evidence="2" id="KW-0539">Nucleus</keyword>
<dbReference type="OrthoDB" id="5376140at2759"/>
<evidence type="ECO:0000313" key="5">
    <source>
        <dbReference type="EMBL" id="KAG8233830.1"/>
    </source>
</evidence>
<dbReference type="PANTHER" id="PTHR22812">
    <property type="entry name" value="CHROMOBOX PROTEIN"/>
    <property type="match status" value="1"/>
</dbReference>
<proteinExistence type="predicted"/>
<dbReference type="Pfam" id="PF00385">
    <property type="entry name" value="Chromo"/>
    <property type="match status" value="1"/>
</dbReference>
<sequence>MRRLSLKNKRKTLETKSATTNSDLKEISDENGGSLESANVNEITGRASKLRRSRNKAEYEEFSDADSVDSTKDKLNEATAKVGREKRGRGSTSGVKTEENGDSLDSAAESSRGSKSRRSRNQNEVDNSIPNKRTKRDGGEETSRREVESILAVRTVKNRRRYKVHWKGLSAEEDSWVNENKLSCPEILQDFLRKQKEKKNLPKPIKVDEDSEEYEASTCLVGVGFLKIFVNL</sequence>
<feature type="region of interest" description="Disordered" evidence="3">
    <location>
        <begin position="1"/>
        <end position="147"/>
    </location>
</feature>
<feature type="compositionally biased region" description="Polar residues" evidence="3">
    <location>
        <begin position="122"/>
        <end position="131"/>
    </location>
</feature>
<evidence type="ECO:0000259" key="4">
    <source>
        <dbReference type="PROSITE" id="PS50013"/>
    </source>
</evidence>
<evidence type="ECO:0000313" key="6">
    <source>
        <dbReference type="Proteomes" id="UP000792457"/>
    </source>
</evidence>
<dbReference type="InterPro" id="IPR023780">
    <property type="entry name" value="Chromo_domain"/>
</dbReference>
<feature type="domain" description="Chromo" evidence="4">
    <location>
        <begin position="145"/>
        <end position="203"/>
    </location>
</feature>
<protein>
    <recommendedName>
        <fullName evidence="4">Chromo domain-containing protein</fullName>
    </recommendedName>
</protein>
<dbReference type="InterPro" id="IPR000953">
    <property type="entry name" value="Chromo/chromo_shadow_dom"/>
</dbReference>
<dbReference type="Proteomes" id="UP000792457">
    <property type="component" value="Unassembled WGS sequence"/>
</dbReference>
<gene>
    <name evidence="5" type="ORF">J437_LFUL008052</name>
</gene>
<dbReference type="PROSITE" id="PS50013">
    <property type="entry name" value="CHROMO_2"/>
    <property type="match status" value="1"/>
</dbReference>